<keyword evidence="2" id="KW-1185">Reference proteome</keyword>
<name>A0ABZ2TQ71_9FLAO</name>
<gene>
    <name evidence="1" type="ORF">WG950_12120</name>
</gene>
<evidence type="ECO:0000313" key="2">
    <source>
        <dbReference type="Proteomes" id="UP001491088"/>
    </source>
</evidence>
<reference evidence="1 2" key="1">
    <citation type="submission" date="2024-03" db="EMBL/GenBank/DDBJ databases">
        <authorList>
            <person name="Cao K."/>
        </authorList>
    </citation>
    <scope>NUCLEOTIDE SEQUENCE [LARGE SCALE GENOMIC DNA]</scope>
    <source>
        <strain evidence="1 2">MCCC 1K00696</strain>
    </source>
</reference>
<protein>
    <submittedName>
        <fullName evidence="1">Uncharacterized protein</fullName>
    </submittedName>
</protein>
<accession>A0ABZ2TQ71</accession>
<evidence type="ECO:0000313" key="1">
    <source>
        <dbReference type="EMBL" id="WYW55273.1"/>
    </source>
</evidence>
<organism evidence="1 2">
    <name type="scientific">Polaribacter marinaquae</name>
    <dbReference type="NCBI Taxonomy" id="1642819"/>
    <lineage>
        <taxon>Bacteria</taxon>
        <taxon>Pseudomonadati</taxon>
        <taxon>Bacteroidota</taxon>
        <taxon>Flavobacteriia</taxon>
        <taxon>Flavobacteriales</taxon>
        <taxon>Flavobacteriaceae</taxon>
    </lineage>
</organism>
<dbReference type="RefSeq" id="WP_299065674.1">
    <property type="nucleotide sequence ID" value="NZ_CP150496.1"/>
</dbReference>
<dbReference type="Proteomes" id="UP001491088">
    <property type="component" value="Chromosome"/>
</dbReference>
<sequence length="43" mass="5037">MEFKRKFGRKKEAKPKRGLFLVLLLAVALILWFKAEALMNALF</sequence>
<proteinExistence type="predicted"/>
<dbReference type="EMBL" id="CP150496">
    <property type="protein sequence ID" value="WYW55273.1"/>
    <property type="molecule type" value="Genomic_DNA"/>
</dbReference>